<dbReference type="InterPro" id="IPR019826">
    <property type="entry name" value="Carboxylesterase_B_AS"/>
</dbReference>
<dbReference type="AlphaFoldDB" id="A0A7R9F609"/>
<keyword evidence="2" id="KW-0719">Serine esterase</keyword>
<dbReference type="PANTHER" id="PTHR11559">
    <property type="entry name" value="CARBOXYLESTERASE"/>
    <property type="match status" value="1"/>
</dbReference>
<reference evidence="7" key="1">
    <citation type="submission" date="2020-11" db="EMBL/GenBank/DDBJ databases">
        <authorList>
            <person name="Tran Van P."/>
        </authorList>
    </citation>
    <scope>NUCLEOTIDE SEQUENCE</scope>
</reference>
<dbReference type="EC" id="3.1.1.-" evidence="5"/>
<organism evidence="7">
    <name type="scientific">Timema bartmani</name>
    <dbReference type="NCBI Taxonomy" id="61472"/>
    <lineage>
        <taxon>Eukaryota</taxon>
        <taxon>Metazoa</taxon>
        <taxon>Ecdysozoa</taxon>
        <taxon>Arthropoda</taxon>
        <taxon>Hexapoda</taxon>
        <taxon>Insecta</taxon>
        <taxon>Pterygota</taxon>
        <taxon>Neoptera</taxon>
        <taxon>Polyneoptera</taxon>
        <taxon>Phasmatodea</taxon>
        <taxon>Timematodea</taxon>
        <taxon>Timematoidea</taxon>
        <taxon>Timematidae</taxon>
        <taxon>Timema</taxon>
    </lineage>
</organism>
<comment type="similarity">
    <text evidence="1 5">Belongs to the type-B carboxylesterase/lipase family.</text>
</comment>
<keyword evidence="4" id="KW-0325">Glycoprotein</keyword>
<dbReference type="PROSITE" id="PS00941">
    <property type="entry name" value="CARBOXYLESTERASE_B_2"/>
    <property type="match status" value="1"/>
</dbReference>
<dbReference type="Pfam" id="PF00135">
    <property type="entry name" value="COesterase"/>
    <property type="match status" value="3"/>
</dbReference>
<dbReference type="Gene3D" id="3.40.50.1820">
    <property type="entry name" value="alpha/beta hydrolase"/>
    <property type="match status" value="1"/>
</dbReference>
<dbReference type="InterPro" id="IPR029058">
    <property type="entry name" value="AB_hydrolase_fold"/>
</dbReference>
<dbReference type="InterPro" id="IPR050309">
    <property type="entry name" value="Type-B_Carboxylest/Lipase"/>
</dbReference>
<evidence type="ECO:0000256" key="1">
    <source>
        <dbReference type="ARBA" id="ARBA00005964"/>
    </source>
</evidence>
<dbReference type="InterPro" id="IPR019819">
    <property type="entry name" value="Carboxylesterase_B_CS"/>
</dbReference>
<protein>
    <recommendedName>
        <fullName evidence="5">Carboxylic ester hydrolase</fullName>
        <ecNumber evidence="5">3.1.1.-</ecNumber>
    </recommendedName>
</protein>
<dbReference type="EMBL" id="OD569069">
    <property type="protein sequence ID" value="CAD7447629.1"/>
    <property type="molecule type" value="Genomic_DNA"/>
</dbReference>
<feature type="domain" description="Carboxylesterase type B" evidence="6">
    <location>
        <begin position="94"/>
        <end position="265"/>
    </location>
</feature>
<proteinExistence type="inferred from homology"/>
<dbReference type="PROSITE" id="PS00122">
    <property type="entry name" value="CARBOXYLESTERASE_B_1"/>
    <property type="match status" value="1"/>
</dbReference>
<gene>
    <name evidence="7" type="ORF">TBIB3V08_LOCUS9938</name>
</gene>
<sequence>MVVARSKASVAPRTGLPLETDNMVGVEVEVIEGTLRGRVVTTHPDKTYYSFQGVPYAKPPVGELSAPGYEPKGPGSDSRLVPWVFFPKEESPQRSPGAPDPWKGIRDATMEGSICLQFRDELEGSEDCLYLNIYTPKLPGQDGGTLQPVMVFIHGGGLYFGSGNADRYGPGHLMDAGVILVTLNYRLGILGFLGVPHPEVSVNAGMKDQVAALRWVRGNIAQFGGDPDNVTLFGESAGGSAVELHMMSPMSKVHPTEIRTSISPSSAVELNTTSALANYATEAGLFHKAISQSGSALAPFAYIRSSKDRAFHLAEVLGHKTDSVDSLVKFLKNTPAETLVLHHRKGLSEEHFLKGLNPFLSTLEFAEQEGVEVFLPGEPEDLLDRGEVHKVPYITGINNMEGKTSVLDVLEDESLWRNKEDTFERYVPADLGLPVGSVHSLQLAKRIKQFYFGDQPLSKNSMAGLINTIQPLKLVILCCSIRVPSNRLAQLAARISTELRNPGAAHTDELPYLFTQTEKVVDVNPNSPEMIILRRMVEMWTNFAKTGNPNSGSEDIWTPITSSEPSYLVIDVEQTIKSSLEKERMEFWERVYQDMFQLVRLACPFRQNDSTLRYNLSLNQEMKRLQGAPDGPCVGNTLTTQWANALVVLSSTAEDGEIEVRTSVG</sequence>
<feature type="domain" description="Carboxylesterase type B" evidence="6">
    <location>
        <begin position="280"/>
        <end position="588"/>
    </location>
</feature>
<evidence type="ECO:0000256" key="4">
    <source>
        <dbReference type="ARBA" id="ARBA00023180"/>
    </source>
</evidence>
<dbReference type="GO" id="GO:0052689">
    <property type="term" value="F:carboxylic ester hydrolase activity"/>
    <property type="evidence" value="ECO:0007669"/>
    <property type="project" value="UniProtKB-KW"/>
</dbReference>
<keyword evidence="3 5" id="KW-0378">Hydrolase</keyword>
<name>A0A7R9F609_9NEOP</name>
<dbReference type="InterPro" id="IPR002018">
    <property type="entry name" value="CarbesteraseB"/>
</dbReference>
<accession>A0A7R9F609</accession>
<evidence type="ECO:0000313" key="7">
    <source>
        <dbReference type="EMBL" id="CAD7447629.1"/>
    </source>
</evidence>
<evidence type="ECO:0000259" key="6">
    <source>
        <dbReference type="Pfam" id="PF00135"/>
    </source>
</evidence>
<feature type="domain" description="Carboxylesterase type B" evidence="6">
    <location>
        <begin position="27"/>
        <end position="64"/>
    </location>
</feature>
<evidence type="ECO:0000256" key="5">
    <source>
        <dbReference type="RuleBase" id="RU361235"/>
    </source>
</evidence>
<dbReference type="SUPFAM" id="SSF53474">
    <property type="entry name" value="alpha/beta-Hydrolases"/>
    <property type="match status" value="1"/>
</dbReference>
<evidence type="ECO:0000256" key="2">
    <source>
        <dbReference type="ARBA" id="ARBA00022487"/>
    </source>
</evidence>
<evidence type="ECO:0000256" key="3">
    <source>
        <dbReference type="ARBA" id="ARBA00022801"/>
    </source>
</evidence>